<evidence type="ECO:0000313" key="2">
    <source>
        <dbReference type="Proteomes" id="UP000292402"/>
    </source>
</evidence>
<name>A0A4Q4M961_9PLEO</name>
<sequence>MDRRRKTSFSFVNLTHPDDLKDENTRLHIRSLAMTEVGKSRRKPRTKRERNEIILEFRKPDEMRLGIERLGGQVDPFSPYPFDLDESARMLVANSQ</sequence>
<evidence type="ECO:0000313" key="1">
    <source>
        <dbReference type="EMBL" id="RYN45521.1"/>
    </source>
</evidence>
<proteinExistence type="predicted"/>
<gene>
    <name evidence="1" type="ORF">AA0114_g8905</name>
</gene>
<dbReference type="AlphaFoldDB" id="A0A4Q4M961"/>
<accession>A0A4Q4M961</accession>
<comment type="caution">
    <text evidence="1">The sequence shown here is derived from an EMBL/GenBank/DDBJ whole genome shotgun (WGS) entry which is preliminary data.</text>
</comment>
<reference evidence="2" key="1">
    <citation type="journal article" date="2019" name="bioRxiv">
        <title>Genomics, evolutionary history and diagnostics of the Alternaria alternata species group including apple and Asian pear pathotypes.</title>
        <authorList>
            <person name="Armitage A.D."/>
            <person name="Cockerton H.M."/>
            <person name="Sreenivasaprasad S."/>
            <person name="Woodhall J.W."/>
            <person name="Lane C.R."/>
            <person name="Harrison R.J."/>
            <person name="Clarkson J.P."/>
        </authorList>
    </citation>
    <scope>NUCLEOTIDE SEQUENCE [LARGE SCALE GENOMIC DNA]</scope>
    <source>
        <strain evidence="2">FERA 1082</strain>
    </source>
</reference>
<dbReference type="EMBL" id="PDXA01000033">
    <property type="protein sequence ID" value="RYN45521.1"/>
    <property type="molecule type" value="Genomic_DNA"/>
</dbReference>
<dbReference type="Proteomes" id="UP000292402">
    <property type="component" value="Unassembled WGS sequence"/>
</dbReference>
<protein>
    <submittedName>
        <fullName evidence="1">Uncharacterized protein</fullName>
    </submittedName>
</protein>
<organism evidence="1 2">
    <name type="scientific">Alternaria tenuissima</name>
    <dbReference type="NCBI Taxonomy" id="119927"/>
    <lineage>
        <taxon>Eukaryota</taxon>
        <taxon>Fungi</taxon>
        <taxon>Dikarya</taxon>
        <taxon>Ascomycota</taxon>
        <taxon>Pezizomycotina</taxon>
        <taxon>Dothideomycetes</taxon>
        <taxon>Pleosporomycetidae</taxon>
        <taxon>Pleosporales</taxon>
        <taxon>Pleosporineae</taxon>
        <taxon>Pleosporaceae</taxon>
        <taxon>Alternaria</taxon>
        <taxon>Alternaria sect. Alternaria</taxon>
        <taxon>Alternaria alternata complex</taxon>
    </lineage>
</organism>